<dbReference type="Pfam" id="PF18917">
    <property type="entry name" value="LiaI-LiaF-like_TM1"/>
    <property type="match status" value="1"/>
</dbReference>
<evidence type="ECO:0000256" key="6">
    <source>
        <dbReference type="SAM" id="Phobius"/>
    </source>
</evidence>
<dbReference type="InterPro" id="IPR007168">
    <property type="entry name" value="Phageshock_PspC_N"/>
</dbReference>
<dbReference type="PANTHER" id="PTHR33885">
    <property type="entry name" value="PHAGE SHOCK PROTEIN C"/>
    <property type="match status" value="1"/>
</dbReference>
<dbReference type="Pfam" id="PF04024">
    <property type="entry name" value="PspC"/>
    <property type="match status" value="1"/>
</dbReference>
<feature type="transmembrane region" description="Helical" evidence="6">
    <location>
        <begin position="145"/>
        <end position="165"/>
    </location>
</feature>
<dbReference type="AlphaFoldDB" id="A0A2T5JAV8"/>
<dbReference type="PANTHER" id="PTHR33885:SF3">
    <property type="entry name" value="PHAGE SHOCK PROTEIN C"/>
    <property type="match status" value="1"/>
</dbReference>
<gene>
    <name evidence="9" type="ORF">C8P68_103170</name>
</gene>
<comment type="caution">
    <text evidence="9">The sequence shown here is derived from an EMBL/GenBank/DDBJ whole genome shotgun (WGS) entry which is preliminary data.</text>
</comment>
<protein>
    <submittedName>
        <fullName evidence="9">Phage shock protein C (PspC) family protein</fullName>
    </submittedName>
</protein>
<sequence>MDKKLYRDESQKKVGGVCAGLADHFGTEVSTMRLIFVLGLFLHGLSGLVYVILWIVLPAKNFAPKQPFVDYTMPPQQPYTDYNVPPQSPYTDYTVPPVPPMDPQPPRPIRNGPSTGAIIGGSIMVMIGVLILLKQFHILSIWHFMHFWPVSLIIVGVIFVISSFMGNSAPAEEKDQDNSINDNPPTV</sequence>
<dbReference type="OrthoDB" id="5772680at2"/>
<evidence type="ECO:0000259" key="7">
    <source>
        <dbReference type="Pfam" id="PF04024"/>
    </source>
</evidence>
<evidence type="ECO:0000313" key="10">
    <source>
        <dbReference type="Proteomes" id="UP000244168"/>
    </source>
</evidence>
<dbReference type="RefSeq" id="WP_107828202.1">
    <property type="nucleotide sequence ID" value="NZ_CP160205.1"/>
</dbReference>
<feature type="domain" description="LiaI-LiaF-like transmembrane region" evidence="8">
    <location>
        <begin position="118"/>
        <end position="159"/>
    </location>
</feature>
<keyword evidence="4 6" id="KW-1133">Transmembrane helix</keyword>
<dbReference type="EMBL" id="QAOQ01000003">
    <property type="protein sequence ID" value="PTQ98011.1"/>
    <property type="molecule type" value="Genomic_DNA"/>
</dbReference>
<keyword evidence="5 6" id="KW-0472">Membrane</keyword>
<organism evidence="9 10">
    <name type="scientific">Mucilaginibacter yixingensis</name>
    <dbReference type="NCBI Taxonomy" id="1295612"/>
    <lineage>
        <taxon>Bacteria</taxon>
        <taxon>Pseudomonadati</taxon>
        <taxon>Bacteroidota</taxon>
        <taxon>Sphingobacteriia</taxon>
        <taxon>Sphingobacteriales</taxon>
        <taxon>Sphingobacteriaceae</taxon>
        <taxon>Mucilaginibacter</taxon>
    </lineage>
</organism>
<evidence type="ECO:0000256" key="3">
    <source>
        <dbReference type="ARBA" id="ARBA00022692"/>
    </source>
</evidence>
<dbReference type="InterPro" id="IPR043726">
    <property type="entry name" value="LiaI-LiaF-like_TM1"/>
</dbReference>
<keyword evidence="10" id="KW-1185">Reference proteome</keyword>
<evidence type="ECO:0000256" key="1">
    <source>
        <dbReference type="ARBA" id="ARBA00004162"/>
    </source>
</evidence>
<dbReference type="GO" id="GO:0005886">
    <property type="term" value="C:plasma membrane"/>
    <property type="evidence" value="ECO:0007669"/>
    <property type="project" value="UniProtKB-SubCell"/>
</dbReference>
<dbReference type="Proteomes" id="UP000244168">
    <property type="component" value="Unassembled WGS sequence"/>
</dbReference>
<evidence type="ECO:0000256" key="4">
    <source>
        <dbReference type="ARBA" id="ARBA00022989"/>
    </source>
</evidence>
<name>A0A2T5JAV8_9SPHI</name>
<comment type="subcellular location">
    <subcellularLocation>
        <location evidence="1">Cell membrane</location>
        <topology evidence="1">Single-pass membrane protein</topology>
    </subcellularLocation>
</comment>
<feature type="domain" description="Phage shock protein PspC N-terminal" evidence="7">
    <location>
        <begin position="3"/>
        <end position="59"/>
    </location>
</feature>
<evidence type="ECO:0000256" key="2">
    <source>
        <dbReference type="ARBA" id="ARBA00022475"/>
    </source>
</evidence>
<keyword evidence="3 6" id="KW-0812">Transmembrane</keyword>
<dbReference type="InterPro" id="IPR052027">
    <property type="entry name" value="PspC"/>
</dbReference>
<evidence type="ECO:0000313" key="9">
    <source>
        <dbReference type="EMBL" id="PTQ98011.1"/>
    </source>
</evidence>
<proteinExistence type="predicted"/>
<keyword evidence="2" id="KW-1003">Cell membrane</keyword>
<feature type="transmembrane region" description="Helical" evidence="6">
    <location>
        <begin position="115"/>
        <end position="133"/>
    </location>
</feature>
<evidence type="ECO:0000259" key="8">
    <source>
        <dbReference type="Pfam" id="PF18917"/>
    </source>
</evidence>
<feature type="transmembrane region" description="Helical" evidence="6">
    <location>
        <begin position="34"/>
        <end position="57"/>
    </location>
</feature>
<evidence type="ECO:0000256" key="5">
    <source>
        <dbReference type="ARBA" id="ARBA00023136"/>
    </source>
</evidence>
<accession>A0A2T5JAV8</accession>
<reference evidence="9 10" key="1">
    <citation type="submission" date="2018-04" db="EMBL/GenBank/DDBJ databases">
        <title>Genomic Encyclopedia of Archaeal and Bacterial Type Strains, Phase II (KMG-II): from individual species to whole genera.</title>
        <authorList>
            <person name="Goeker M."/>
        </authorList>
    </citation>
    <scope>NUCLEOTIDE SEQUENCE [LARGE SCALE GENOMIC DNA]</scope>
    <source>
        <strain evidence="9 10">DSM 26809</strain>
    </source>
</reference>